<name>A0A6G1JK09_9PLEO</name>
<dbReference type="InterPro" id="IPR049326">
    <property type="entry name" value="Rhodopsin_dom_fungi"/>
</dbReference>
<evidence type="ECO:0000256" key="5">
    <source>
        <dbReference type="ARBA" id="ARBA00038359"/>
    </source>
</evidence>
<dbReference type="AlphaFoldDB" id="A0A6G1JK09"/>
<keyword evidence="9" id="KW-1185">Reference proteome</keyword>
<dbReference type="PANTHER" id="PTHR33048:SF47">
    <property type="entry name" value="INTEGRAL MEMBRANE PROTEIN-RELATED"/>
    <property type="match status" value="1"/>
</dbReference>
<dbReference type="InterPro" id="IPR052337">
    <property type="entry name" value="SAT4-like"/>
</dbReference>
<reference evidence="8" key="1">
    <citation type="journal article" date="2020" name="Stud. Mycol.">
        <title>101 Dothideomycetes genomes: a test case for predicting lifestyles and emergence of pathogens.</title>
        <authorList>
            <person name="Haridas S."/>
            <person name="Albert R."/>
            <person name="Binder M."/>
            <person name="Bloem J."/>
            <person name="Labutti K."/>
            <person name="Salamov A."/>
            <person name="Andreopoulos B."/>
            <person name="Baker S."/>
            <person name="Barry K."/>
            <person name="Bills G."/>
            <person name="Bluhm B."/>
            <person name="Cannon C."/>
            <person name="Castanera R."/>
            <person name="Culley D."/>
            <person name="Daum C."/>
            <person name="Ezra D."/>
            <person name="Gonzalez J."/>
            <person name="Henrissat B."/>
            <person name="Kuo A."/>
            <person name="Liang C."/>
            <person name="Lipzen A."/>
            <person name="Lutzoni F."/>
            <person name="Magnuson J."/>
            <person name="Mondo S."/>
            <person name="Nolan M."/>
            <person name="Ohm R."/>
            <person name="Pangilinan J."/>
            <person name="Park H.-J."/>
            <person name="Ramirez L."/>
            <person name="Alfaro M."/>
            <person name="Sun H."/>
            <person name="Tritt A."/>
            <person name="Yoshinaga Y."/>
            <person name="Zwiers L.-H."/>
            <person name="Turgeon B."/>
            <person name="Goodwin S."/>
            <person name="Spatafora J."/>
            <person name="Crous P."/>
            <person name="Grigoriev I."/>
        </authorList>
    </citation>
    <scope>NUCLEOTIDE SEQUENCE</scope>
    <source>
        <strain evidence="8">CBS 122367</strain>
    </source>
</reference>
<feature type="transmembrane region" description="Helical" evidence="6">
    <location>
        <begin position="6"/>
        <end position="27"/>
    </location>
</feature>
<feature type="transmembrane region" description="Helical" evidence="6">
    <location>
        <begin position="125"/>
        <end position="152"/>
    </location>
</feature>
<dbReference type="OrthoDB" id="2496787at2759"/>
<feature type="transmembrane region" description="Helical" evidence="6">
    <location>
        <begin position="172"/>
        <end position="191"/>
    </location>
</feature>
<keyword evidence="2 6" id="KW-0812">Transmembrane</keyword>
<proteinExistence type="inferred from homology"/>
<dbReference type="GO" id="GO:0016020">
    <property type="term" value="C:membrane"/>
    <property type="evidence" value="ECO:0007669"/>
    <property type="project" value="UniProtKB-SubCell"/>
</dbReference>
<accession>A0A6G1JK09</accession>
<evidence type="ECO:0000256" key="6">
    <source>
        <dbReference type="SAM" id="Phobius"/>
    </source>
</evidence>
<protein>
    <recommendedName>
        <fullName evidence="7">Rhodopsin domain-containing protein</fullName>
    </recommendedName>
</protein>
<evidence type="ECO:0000256" key="4">
    <source>
        <dbReference type="ARBA" id="ARBA00023136"/>
    </source>
</evidence>
<feature type="transmembrane region" description="Helical" evidence="6">
    <location>
        <begin position="203"/>
        <end position="222"/>
    </location>
</feature>
<feature type="transmembrane region" description="Helical" evidence="6">
    <location>
        <begin position="39"/>
        <end position="58"/>
    </location>
</feature>
<dbReference type="Pfam" id="PF20684">
    <property type="entry name" value="Fung_rhodopsin"/>
    <property type="match status" value="1"/>
</dbReference>
<dbReference type="EMBL" id="MU005571">
    <property type="protein sequence ID" value="KAF2690493.1"/>
    <property type="molecule type" value="Genomic_DNA"/>
</dbReference>
<organism evidence="8 9">
    <name type="scientific">Lentithecium fluviatile CBS 122367</name>
    <dbReference type="NCBI Taxonomy" id="1168545"/>
    <lineage>
        <taxon>Eukaryota</taxon>
        <taxon>Fungi</taxon>
        <taxon>Dikarya</taxon>
        <taxon>Ascomycota</taxon>
        <taxon>Pezizomycotina</taxon>
        <taxon>Dothideomycetes</taxon>
        <taxon>Pleosporomycetidae</taxon>
        <taxon>Pleosporales</taxon>
        <taxon>Massarineae</taxon>
        <taxon>Lentitheciaceae</taxon>
        <taxon>Lentithecium</taxon>
    </lineage>
</organism>
<feature type="transmembrane region" description="Helical" evidence="6">
    <location>
        <begin position="92"/>
        <end position="113"/>
    </location>
</feature>
<evidence type="ECO:0000256" key="2">
    <source>
        <dbReference type="ARBA" id="ARBA00022692"/>
    </source>
</evidence>
<comment type="similarity">
    <text evidence="5">Belongs to the SAT4 family.</text>
</comment>
<evidence type="ECO:0000259" key="7">
    <source>
        <dbReference type="Pfam" id="PF20684"/>
    </source>
</evidence>
<evidence type="ECO:0000256" key="1">
    <source>
        <dbReference type="ARBA" id="ARBA00004141"/>
    </source>
</evidence>
<evidence type="ECO:0000256" key="3">
    <source>
        <dbReference type="ARBA" id="ARBA00022989"/>
    </source>
</evidence>
<comment type="subcellular location">
    <subcellularLocation>
        <location evidence="1">Membrane</location>
        <topology evidence="1">Multi-pass membrane protein</topology>
    </subcellularLocation>
</comment>
<sequence length="375" mass="41846">MAPGARLGQMVAGMIITYMAAFAAVVLRIVSRRLVKVTLAFDDYAAVCATGFLVMKLYDIHLGLGRHLEDIHNYTTEEVNFNILRDLWAADFFYVFACGLAKLSILALFWRLFNCSKTSKLAIQILFALSIMWFLSRLILTSIQCIPANAIWDFDITPTSCVDAALSFQATSGTHFAIDFFILLLPVVEIRKLQLPRKQRFQVAFMFMSGVLTCIACLIQVLNNYAYDFRNLDRGWTVAPIATWQSVETFLSVFTCSLPVLRPIWNLLRGRTPISRGASTGKLTTQASKTRTAGNRTWPSFSLRNQYADIESDSTYELTQTEQGKGDVRAMATPVTGISTVCVGNGGSGKEDGWKMGERDTIRAYTNIEVKVVRA</sequence>
<evidence type="ECO:0000313" key="8">
    <source>
        <dbReference type="EMBL" id="KAF2690493.1"/>
    </source>
</evidence>
<gene>
    <name evidence="8" type="ORF">K458DRAFT_427220</name>
</gene>
<feature type="domain" description="Rhodopsin" evidence="7">
    <location>
        <begin position="27"/>
        <end position="265"/>
    </location>
</feature>
<dbReference type="Proteomes" id="UP000799291">
    <property type="component" value="Unassembled WGS sequence"/>
</dbReference>
<keyword evidence="3 6" id="KW-1133">Transmembrane helix</keyword>
<evidence type="ECO:0000313" key="9">
    <source>
        <dbReference type="Proteomes" id="UP000799291"/>
    </source>
</evidence>
<dbReference type="PANTHER" id="PTHR33048">
    <property type="entry name" value="PTH11-LIKE INTEGRAL MEMBRANE PROTEIN (AFU_ORTHOLOGUE AFUA_5G11245)"/>
    <property type="match status" value="1"/>
</dbReference>
<keyword evidence="4 6" id="KW-0472">Membrane</keyword>